<evidence type="ECO:0000259" key="1">
    <source>
        <dbReference type="Pfam" id="PF07238"/>
    </source>
</evidence>
<dbReference type="SUPFAM" id="SSF141371">
    <property type="entry name" value="PilZ domain-like"/>
    <property type="match status" value="1"/>
</dbReference>
<dbReference type="Pfam" id="PF07238">
    <property type="entry name" value="PilZ"/>
    <property type="match status" value="1"/>
</dbReference>
<dbReference type="RefSeq" id="WP_180570293.1">
    <property type="nucleotide sequence ID" value="NZ_JACCKB010000038.1"/>
</dbReference>
<evidence type="ECO:0000313" key="3">
    <source>
        <dbReference type="Proteomes" id="UP000569732"/>
    </source>
</evidence>
<gene>
    <name evidence="2" type="ORF">H0A36_19860</name>
</gene>
<name>A0A853IGK3_9GAMM</name>
<dbReference type="AlphaFoldDB" id="A0A853IGK3"/>
<reference evidence="2 3" key="1">
    <citation type="submission" date="2020-07" db="EMBL/GenBank/DDBJ databases">
        <title>Endozoicomonas sp. nov., isolated from sediment.</title>
        <authorList>
            <person name="Gu T."/>
        </authorList>
    </citation>
    <scope>NUCLEOTIDE SEQUENCE [LARGE SCALE GENOMIC DNA]</scope>
    <source>
        <strain evidence="2 3">SM1973</strain>
    </source>
</reference>
<dbReference type="EMBL" id="JACCKB010000038">
    <property type="protein sequence ID" value="NYZ68275.1"/>
    <property type="molecule type" value="Genomic_DNA"/>
</dbReference>
<organism evidence="2 3">
    <name type="scientific">Spartinivicinus marinus</name>
    <dbReference type="NCBI Taxonomy" id="2994442"/>
    <lineage>
        <taxon>Bacteria</taxon>
        <taxon>Pseudomonadati</taxon>
        <taxon>Pseudomonadota</taxon>
        <taxon>Gammaproteobacteria</taxon>
        <taxon>Oceanospirillales</taxon>
        <taxon>Zooshikellaceae</taxon>
        <taxon>Spartinivicinus</taxon>
    </lineage>
</organism>
<feature type="domain" description="PilZ" evidence="1">
    <location>
        <begin position="10"/>
        <end position="111"/>
    </location>
</feature>
<dbReference type="Gene3D" id="2.40.10.220">
    <property type="entry name" value="predicted glycosyltransferase like domains"/>
    <property type="match status" value="1"/>
</dbReference>
<keyword evidence="3" id="KW-1185">Reference proteome</keyword>
<comment type="caution">
    <text evidence="2">The sequence shown here is derived from an EMBL/GenBank/DDBJ whole genome shotgun (WGS) entry which is preliminary data.</text>
</comment>
<sequence length="121" mass="13644">MIISTPSFHEKRRSIRREVKWQAALKDDEQGRTIPAITVNISKHGVLIATEGYFKKPQVISLTVQALIQNKKIVINTMAEVRHVLAKEDFFQLGLLFTEIQPEDQAFLAHFAEGSDVEGIG</sequence>
<evidence type="ECO:0000313" key="2">
    <source>
        <dbReference type="EMBL" id="NYZ68275.1"/>
    </source>
</evidence>
<proteinExistence type="predicted"/>
<accession>A0A853IGK3</accession>
<protein>
    <submittedName>
        <fullName evidence="2">PilZ domain-containing protein</fullName>
    </submittedName>
</protein>
<dbReference type="GO" id="GO:0035438">
    <property type="term" value="F:cyclic-di-GMP binding"/>
    <property type="evidence" value="ECO:0007669"/>
    <property type="project" value="InterPro"/>
</dbReference>
<dbReference type="Proteomes" id="UP000569732">
    <property type="component" value="Unassembled WGS sequence"/>
</dbReference>
<dbReference type="InterPro" id="IPR009875">
    <property type="entry name" value="PilZ_domain"/>
</dbReference>